<keyword evidence="5 6" id="KW-0472">Membrane</keyword>
<feature type="transmembrane region" description="Helical" evidence="6">
    <location>
        <begin position="448"/>
        <end position="471"/>
    </location>
</feature>
<dbReference type="GO" id="GO:0005886">
    <property type="term" value="C:plasma membrane"/>
    <property type="evidence" value="ECO:0007669"/>
    <property type="project" value="UniProtKB-SubCell"/>
</dbReference>
<evidence type="ECO:0000256" key="5">
    <source>
        <dbReference type="ARBA" id="ARBA00023136"/>
    </source>
</evidence>
<feature type="transmembrane region" description="Helical" evidence="6">
    <location>
        <begin position="379"/>
        <end position="399"/>
    </location>
</feature>
<proteinExistence type="predicted"/>
<dbReference type="CDD" id="cd13128">
    <property type="entry name" value="MATE_Wzx_like"/>
    <property type="match status" value="1"/>
</dbReference>
<evidence type="ECO:0000256" key="1">
    <source>
        <dbReference type="ARBA" id="ARBA00004651"/>
    </source>
</evidence>
<feature type="transmembrane region" description="Helical" evidence="6">
    <location>
        <begin position="618"/>
        <end position="637"/>
    </location>
</feature>
<dbReference type="AlphaFoldDB" id="A0A2M7QJA8"/>
<keyword evidence="3 6" id="KW-0812">Transmembrane</keyword>
<feature type="transmembrane region" description="Helical" evidence="6">
    <location>
        <begin position="317"/>
        <end position="338"/>
    </location>
</feature>
<sequence length="647" mass="75387">MKTAFIIVLYRTPQKEINRLTKEISLLGFKHYEIYWIDNTVHNKGYAWAVNKGIKKGLQNNAELFIVLNPDISFNTLSQADIREGSEYFDMWSFTMKQNGTCFYGGSIDRWRMSGGLIKVKPKNRFQKTDFVTGSLMIIKRSLIEKIGLFNESYFMYYEDVEYGLRSIENGFKLGIDTKFTYSHYEISDERFEKKYMLAKNRLRFLFRYGGIVKQIREIIRLPLTVWEERSLLTSFFLTSPFLKNFFSLNISSFLNKIINFILFLFLIRYLTVAEYGIYTLVWAHVGLLSPFVDFGTSSYGLVYLQKIKSEKTSSLFSLRLFLSFIVFILTIVLAVFFHYENKIIAYIFLTSFVIFFNFSSGTYLIITSVLQKLTKTALLSFALNTLLISALIAGLLLFKKLRTIFIMLSIFYSLYSIFYGILIRKLVSNLTIRFDVKKWFAIIKKSYIFVFISLFAGIYFKIDILILSFLKGKEAVGIYSSGYKFMEALILVASSYNTVSIPLFSHTIRENKHVLFKKVQRHSLLLGLIGFSVVICTYILGPYFFPLFLKGDYIHALPVINIVVWALPLILFNSILLNVLYVSDLSRYVVYLFGLLALFNIILNLIFIPYYSYIASSYITILSEILSLITLLYLVFIRFKKKIFYD</sequence>
<dbReference type="InterPro" id="IPR050833">
    <property type="entry name" value="Poly_Biosynth_Transport"/>
</dbReference>
<evidence type="ECO:0000256" key="6">
    <source>
        <dbReference type="SAM" id="Phobius"/>
    </source>
</evidence>
<gene>
    <name evidence="7" type="ORF">COY87_03035</name>
</gene>
<evidence type="ECO:0000256" key="2">
    <source>
        <dbReference type="ARBA" id="ARBA00022475"/>
    </source>
</evidence>
<dbReference type="SUPFAM" id="SSF53448">
    <property type="entry name" value="Nucleotide-diphospho-sugar transferases"/>
    <property type="match status" value="1"/>
</dbReference>
<dbReference type="Proteomes" id="UP000229401">
    <property type="component" value="Unassembled WGS sequence"/>
</dbReference>
<reference evidence="8" key="1">
    <citation type="submission" date="2017-09" db="EMBL/GenBank/DDBJ databases">
        <title>Depth-based differentiation of microbial function through sediment-hosted aquifers and enrichment of novel symbionts in the deep terrestrial subsurface.</title>
        <authorList>
            <person name="Probst A.J."/>
            <person name="Ladd B."/>
            <person name="Jarett J.K."/>
            <person name="Geller-Mcgrath D.E."/>
            <person name="Sieber C.M.K."/>
            <person name="Emerson J.B."/>
            <person name="Anantharaman K."/>
            <person name="Thomas B.C."/>
            <person name="Malmstrom R."/>
            <person name="Stieglmeier M."/>
            <person name="Klingl A."/>
            <person name="Woyke T."/>
            <person name="Ryan C.M."/>
            <person name="Banfield J.F."/>
        </authorList>
    </citation>
    <scope>NUCLEOTIDE SEQUENCE [LARGE SCALE GENOMIC DNA]</scope>
</reference>
<feature type="transmembrane region" description="Helical" evidence="6">
    <location>
        <begin position="344"/>
        <end position="367"/>
    </location>
</feature>
<evidence type="ECO:0008006" key="9">
    <source>
        <dbReference type="Google" id="ProtNLM"/>
    </source>
</evidence>
<evidence type="ECO:0000313" key="8">
    <source>
        <dbReference type="Proteomes" id="UP000229401"/>
    </source>
</evidence>
<dbReference type="InterPro" id="IPR002797">
    <property type="entry name" value="Polysacc_synth"/>
</dbReference>
<comment type="subcellular location">
    <subcellularLocation>
        <location evidence="1">Cell membrane</location>
        <topology evidence="1">Multi-pass membrane protein</topology>
    </subcellularLocation>
</comment>
<feature type="transmembrane region" description="Helical" evidence="6">
    <location>
        <begin position="254"/>
        <end position="272"/>
    </location>
</feature>
<feature type="transmembrane region" description="Helical" evidence="6">
    <location>
        <begin position="589"/>
        <end position="612"/>
    </location>
</feature>
<dbReference type="EMBL" id="PFLI01000103">
    <property type="protein sequence ID" value="PIY72045.1"/>
    <property type="molecule type" value="Genomic_DNA"/>
</dbReference>
<dbReference type="PANTHER" id="PTHR30250">
    <property type="entry name" value="PST FAMILY PREDICTED COLANIC ACID TRANSPORTER"/>
    <property type="match status" value="1"/>
</dbReference>
<dbReference type="InterPro" id="IPR029044">
    <property type="entry name" value="Nucleotide-diphossugar_trans"/>
</dbReference>
<feature type="transmembrane region" description="Helical" evidence="6">
    <location>
        <begin position="405"/>
        <end position="428"/>
    </location>
</feature>
<feature type="transmembrane region" description="Helical" evidence="6">
    <location>
        <begin position="558"/>
        <end position="582"/>
    </location>
</feature>
<evidence type="ECO:0000256" key="3">
    <source>
        <dbReference type="ARBA" id="ARBA00022692"/>
    </source>
</evidence>
<feature type="transmembrane region" description="Helical" evidence="6">
    <location>
        <begin position="278"/>
        <end position="305"/>
    </location>
</feature>
<accession>A0A2M7QJA8</accession>
<dbReference type="Pfam" id="PF01943">
    <property type="entry name" value="Polysacc_synt"/>
    <property type="match status" value="1"/>
</dbReference>
<dbReference type="PANTHER" id="PTHR30250:SF11">
    <property type="entry name" value="O-ANTIGEN TRANSPORTER-RELATED"/>
    <property type="match status" value="1"/>
</dbReference>
<evidence type="ECO:0000256" key="4">
    <source>
        <dbReference type="ARBA" id="ARBA00022989"/>
    </source>
</evidence>
<keyword evidence="4 6" id="KW-1133">Transmembrane helix</keyword>
<protein>
    <recommendedName>
        <fullName evidence="9">Polysaccharide biosynthesis protein C-terminal domain-containing protein</fullName>
    </recommendedName>
</protein>
<evidence type="ECO:0000313" key="7">
    <source>
        <dbReference type="EMBL" id="PIY72045.1"/>
    </source>
</evidence>
<comment type="caution">
    <text evidence="7">The sequence shown here is derived from an EMBL/GenBank/DDBJ whole genome shotgun (WGS) entry which is preliminary data.</text>
</comment>
<dbReference type="Gene3D" id="3.90.550.10">
    <property type="entry name" value="Spore Coat Polysaccharide Biosynthesis Protein SpsA, Chain A"/>
    <property type="match status" value="1"/>
</dbReference>
<keyword evidence="2" id="KW-1003">Cell membrane</keyword>
<organism evidence="7 8">
    <name type="scientific">Candidatus Roizmanbacteria bacterium CG_4_10_14_0_8_um_filter_33_9</name>
    <dbReference type="NCBI Taxonomy" id="1974826"/>
    <lineage>
        <taxon>Bacteria</taxon>
        <taxon>Candidatus Roizmaniibacteriota</taxon>
    </lineage>
</organism>
<name>A0A2M7QJA8_9BACT</name>
<feature type="transmembrane region" description="Helical" evidence="6">
    <location>
        <begin position="525"/>
        <end position="546"/>
    </location>
</feature>